<dbReference type="Proteomes" id="UP000217790">
    <property type="component" value="Unassembled WGS sequence"/>
</dbReference>
<accession>A0A2H3CQW6</accession>
<sequence length="100" mass="11293">MVSRARSSYSTKVPSVDGSRHSLFKQYLPVNLSQHPAVHRRTGGDQERATRLGNVGDEASRKWLSGTFHHLHRRSHPTLVHARDLCRSMSSARIDIPTTH</sequence>
<reference evidence="2" key="1">
    <citation type="journal article" date="2017" name="Nat. Ecol. Evol.">
        <title>Genome expansion and lineage-specific genetic innovations in the forest pathogenic fungi Armillaria.</title>
        <authorList>
            <person name="Sipos G."/>
            <person name="Prasanna A.N."/>
            <person name="Walter M.C."/>
            <person name="O'Connor E."/>
            <person name="Balint B."/>
            <person name="Krizsan K."/>
            <person name="Kiss B."/>
            <person name="Hess J."/>
            <person name="Varga T."/>
            <person name="Slot J."/>
            <person name="Riley R."/>
            <person name="Boka B."/>
            <person name="Rigling D."/>
            <person name="Barry K."/>
            <person name="Lee J."/>
            <person name="Mihaltcheva S."/>
            <person name="LaButti K."/>
            <person name="Lipzen A."/>
            <person name="Waldron R."/>
            <person name="Moloney N.M."/>
            <person name="Sperisen C."/>
            <person name="Kredics L."/>
            <person name="Vagvoelgyi C."/>
            <person name="Patrignani A."/>
            <person name="Fitzpatrick D."/>
            <person name="Nagy I."/>
            <person name="Doyle S."/>
            <person name="Anderson J.B."/>
            <person name="Grigoriev I.V."/>
            <person name="Gueldener U."/>
            <person name="Muensterkoetter M."/>
            <person name="Nagy L.G."/>
        </authorList>
    </citation>
    <scope>NUCLEOTIDE SEQUENCE [LARGE SCALE GENOMIC DNA]</scope>
    <source>
        <strain evidence="2">Ar21-2</strain>
    </source>
</reference>
<dbReference type="AlphaFoldDB" id="A0A2H3CQW6"/>
<proteinExistence type="predicted"/>
<evidence type="ECO:0000313" key="1">
    <source>
        <dbReference type="EMBL" id="PBK85449.1"/>
    </source>
</evidence>
<feature type="non-terminal residue" evidence="1">
    <location>
        <position position="100"/>
    </location>
</feature>
<gene>
    <name evidence="1" type="ORF">ARMGADRAFT_1018098</name>
</gene>
<keyword evidence="2" id="KW-1185">Reference proteome</keyword>
<dbReference type="InParanoid" id="A0A2H3CQW6"/>
<protein>
    <submittedName>
        <fullName evidence="1">Uncharacterized protein</fullName>
    </submittedName>
</protein>
<organism evidence="1 2">
    <name type="scientific">Armillaria gallica</name>
    <name type="common">Bulbous honey fungus</name>
    <name type="synonym">Armillaria bulbosa</name>
    <dbReference type="NCBI Taxonomy" id="47427"/>
    <lineage>
        <taxon>Eukaryota</taxon>
        <taxon>Fungi</taxon>
        <taxon>Dikarya</taxon>
        <taxon>Basidiomycota</taxon>
        <taxon>Agaricomycotina</taxon>
        <taxon>Agaricomycetes</taxon>
        <taxon>Agaricomycetidae</taxon>
        <taxon>Agaricales</taxon>
        <taxon>Marasmiineae</taxon>
        <taxon>Physalacriaceae</taxon>
        <taxon>Armillaria</taxon>
    </lineage>
</organism>
<dbReference type="EMBL" id="KZ293691">
    <property type="protein sequence ID" value="PBK85449.1"/>
    <property type="molecule type" value="Genomic_DNA"/>
</dbReference>
<evidence type="ECO:0000313" key="2">
    <source>
        <dbReference type="Proteomes" id="UP000217790"/>
    </source>
</evidence>
<name>A0A2H3CQW6_ARMGA</name>